<proteinExistence type="predicted"/>
<evidence type="ECO:0000313" key="2">
    <source>
        <dbReference type="Proteomes" id="UP000824087"/>
    </source>
</evidence>
<comment type="caution">
    <text evidence="1">The sequence shown here is derived from an EMBL/GenBank/DDBJ whole genome shotgun (WGS) entry which is preliminary data.</text>
</comment>
<reference evidence="1" key="2">
    <citation type="journal article" date="2021" name="PeerJ">
        <title>Extensive microbial diversity within the chicken gut microbiome revealed by metagenomics and culture.</title>
        <authorList>
            <person name="Gilroy R."/>
            <person name="Ravi A."/>
            <person name="Getino M."/>
            <person name="Pursley I."/>
            <person name="Horton D.L."/>
            <person name="Alikhan N.F."/>
            <person name="Baker D."/>
            <person name="Gharbi K."/>
            <person name="Hall N."/>
            <person name="Watson M."/>
            <person name="Adriaenssens E.M."/>
            <person name="Foster-Nyarko E."/>
            <person name="Jarju S."/>
            <person name="Secka A."/>
            <person name="Antonio M."/>
            <person name="Oren A."/>
            <person name="Chaudhuri R.R."/>
            <person name="La Ragione R."/>
            <person name="Hildebrand F."/>
            <person name="Pallen M.J."/>
        </authorList>
    </citation>
    <scope>NUCLEOTIDE SEQUENCE</scope>
    <source>
        <strain evidence="1">CHK197-8231</strain>
    </source>
</reference>
<accession>A0A9D1HWR7</accession>
<gene>
    <name evidence="1" type="ORF">IAD49_03615</name>
</gene>
<reference evidence="1" key="1">
    <citation type="submission" date="2020-10" db="EMBL/GenBank/DDBJ databases">
        <authorList>
            <person name="Gilroy R."/>
        </authorList>
    </citation>
    <scope>NUCLEOTIDE SEQUENCE</scope>
    <source>
        <strain evidence="1">CHK197-8231</strain>
    </source>
</reference>
<dbReference type="Gene3D" id="2.30.30.140">
    <property type="match status" value="1"/>
</dbReference>
<protein>
    <submittedName>
        <fullName evidence="1">Uncharacterized protein</fullName>
    </submittedName>
</protein>
<name>A0A9D1HWR7_9BACT</name>
<dbReference type="Proteomes" id="UP000824087">
    <property type="component" value="Unassembled WGS sequence"/>
</dbReference>
<organism evidence="1 2">
    <name type="scientific">Candidatus Fimihabitans intestinipullorum</name>
    <dbReference type="NCBI Taxonomy" id="2840820"/>
    <lineage>
        <taxon>Bacteria</taxon>
        <taxon>Bacillati</taxon>
        <taxon>Mycoplasmatota</taxon>
        <taxon>Mycoplasmatota incertae sedis</taxon>
        <taxon>Candidatus Fimihabitans</taxon>
    </lineage>
</organism>
<dbReference type="AlphaFoldDB" id="A0A9D1HWR7"/>
<dbReference type="EMBL" id="DVML01000022">
    <property type="protein sequence ID" value="HIU22650.1"/>
    <property type="molecule type" value="Genomic_DNA"/>
</dbReference>
<evidence type="ECO:0000313" key="1">
    <source>
        <dbReference type="EMBL" id="HIU22650.1"/>
    </source>
</evidence>
<sequence length="189" mass="22480">MKFKVGDKVKAKIHGQDLVGVIKEIDSDSKPYLVYFDGWTEGHNGRDLYKGNHCWWFEDDELELIERGEKDMKKSDLKSGAIVETREGNKYILLLNTKFYDNEKPILVNLANGCYLYYLDYNEDLTHYNKLLDIMKVCQHEYVGDNIRRHILKQNENDWTWIREEETVMTIFEIEEKFGISKLKIKKED</sequence>